<evidence type="ECO:0000256" key="1">
    <source>
        <dbReference type="SAM" id="MobiDB-lite"/>
    </source>
</evidence>
<dbReference type="STRING" id="101127.A0A1X2GUV5"/>
<dbReference type="Pfam" id="PF01302">
    <property type="entry name" value="CAP_GLY"/>
    <property type="match status" value="1"/>
</dbReference>
<feature type="region of interest" description="Disordered" evidence="1">
    <location>
        <begin position="1"/>
        <end position="185"/>
    </location>
</feature>
<dbReference type="PROSITE" id="PS50245">
    <property type="entry name" value="CAP_GLY_2"/>
    <property type="match status" value="1"/>
</dbReference>
<dbReference type="Proteomes" id="UP000242146">
    <property type="component" value="Unassembled WGS sequence"/>
</dbReference>
<feature type="compositionally biased region" description="Basic residues" evidence="1">
    <location>
        <begin position="158"/>
        <end position="169"/>
    </location>
</feature>
<reference evidence="3 4" key="1">
    <citation type="submission" date="2016-07" db="EMBL/GenBank/DDBJ databases">
        <title>Pervasive Adenine N6-methylation of Active Genes in Fungi.</title>
        <authorList>
            <consortium name="DOE Joint Genome Institute"/>
            <person name="Mondo S.J."/>
            <person name="Dannebaum R.O."/>
            <person name="Kuo R.C."/>
            <person name="Labutti K."/>
            <person name="Haridas S."/>
            <person name="Kuo A."/>
            <person name="Salamov A."/>
            <person name="Ahrendt S.R."/>
            <person name="Lipzen A."/>
            <person name="Sullivan W."/>
            <person name="Andreopoulos W.B."/>
            <person name="Clum A."/>
            <person name="Lindquist E."/>
            <person name="Daum C."/>
            <person name="Ramamoorthy G.K."/>
            <person name="Gryganskyi A."/>
            <person name="Culley D."/>
            <person name="Magnuson J.K."/>
            <person name="James T.Y."/>
            <person name="O'Malley M.A."/>
            <person name="Stajich J.E."/>
            <person name="Spatafora J.W."/>
            <person name="Visel A."/>
            <person name="Grigoriev I.V."/>
        </authorList>
    </citation>
    <scope>NUCLEOTIDE SEQUENCE [LARGE SCALE GENOMIC DNA]</scope>
    <source>
        <strain evidence="3 4">NRRL 3301</strain>
    </source>
</reference>
<dbReference type="OrthoDB" id="2130750at2759"/>
<dbReference type="EMBL" id="MCGT01000003">
    <property type="protein sequence ID" value="ORX61790.1"/>
    <property type="molecule type" value="Genomic_DNA"/>
</dbReference>
<feature type="compositionally biased region" description="Low complexity" evidence="1">
    <location>
        <begin position="1"/>
        <end position="14"/>
    </location>
</feature>
<comment type="caution">
    <text evidence="3">The sequence shown here is derived from an EMBL/GenBank/DDBJ whole genome shotgun (WGS) entry which is preliminary data.</text>
</comment>
<evidence type="ECO:0000313" key="3">
    <source>
        <dbReference type="EMBL" id="ORX61790.1"/>
    </source>
</evidence>
<dbReference type="InterPro" id="IPR000938">
    <property type="entry name" value="CAP-Gly_domain"/>
</dbReference>
<gene>
    <name evidence="3" type="ORF">DM01DRAFT_314812</name>
</gene>
<feature type="domain" description="CAP-Gly" evidence="2">
    <location>
        <begin position="210"/>
        <end position="252"/>
    </location>
</feature>
<accession>A0A1X2GUV5</accession>
<dbReference type="AlphaFoldDB" id="A0A1X2GUV5"/>
<evidence type="ECO:0000259" key="2">
    <source>
        <dbReference type="PROSITE" id="PS50245"/>
    </source>
</evidence>
<dbReference type="PANTHER" id="PTHR18916">
    <property type="entry name" value="DYNACTIN 1-RELATED MICROTUBULE-BINDING"/>
    <property type="match status" value="1"/>
</dbReference>
<feature type="compositionally biased region" description="Basic and acidic residues" evidence="1">
    <location>
        <begin position="87"/>
        <end position="101"/>
    </location>
</feature>
<organism evidence="3 4">
    <name type="scientific">Hesseltinella vesiculosa</name>
    <dbReference type="NCBI Taxonomy" id="101127"/>
    <lineage>
        <taxon>Eukaryota</taxon>
        <taxon>Fungi</taxon>
        <taxon>Fungi incertae sedis</taxon>
        <taxon>Mucoromycota</taxon>
        <taxon>Mucoromycotina</taxon>
        <taxon>Mucoromycetes</taxon>
        <taxon>Mucorales</taxon>
        <taxon>Cunninghamellaceae</taxon>
        <taxon>Hesseltinella</taxon>
    </lineage>
</organism>
<dbReference type="SMART" id="SM01052">
    <property type="entry name" value="CAP_GLY"/>
    <property type="match status" value="1"/>
</dbReference>
<protein>
    <recommendedName>
        <fullName evidence="2">CAP-Gly domain-containing protein</fullName>
    </recommendedName>
</protein>
<dbReference type="SUPFAM" id="SSF74924">
    <property type="entry name" value="Cap-Gly domain"/>
    <property type="match status" value="1"/>
</dbReference>
<dbReference type="Gene3D" id="2.30.30.190">
    <property type="entry name" value="CAP Gly-rich-like domain"/>
    <property type="match status" value="1"/>
</dbReference>
<dbReference type="InterPro" id="IPR036859">
    <property type="entry name" value="CAP-Gly_dom_sf"/>
</dbReference>
<sequence>MHHQQQQLESSELSAQNEKKKTVCTTSTASATEPRPSLAKRAYSQPARRTVDPDAVSTDLPTIVTTPPPKLDSLDPNDLSALLSMETQERSDAQMEVKDTPPPRPSRLTFELPVTPPRSRSPAAPAYPRPGPMRRSRSSEVDERRHRQRLQSPDRKNAQSKRHQRHRRWSLLTGSDNASDSEPENEMVVGSRVNLFKRPLPTIGTVRYIGPVESEIGEWVGVELDHRVGNSDGCIRGKRYFSTDPQRGIFLKRNDLELE</sequence>
<name>A0A1X2GUV5_9FUNG</name>
<evidence type="ECO:0000313" key="4">
    <source>
        <dbReference type="Proteomes" id="UP000242146"/>
    </source>
</evidence>
<keyword evidence="4" id="KW-1185">Reference proteome</keyword>
<proteinExistence type="predicted"/>